<dbReference type="InterPro" id="IPR001611">
    <property type="entry name" value="Leu-rich_rpt"/>
</dbReference>
<dbReference type="Gene3D" id="3.80.10.10">
    <property type="entry name" value="Ribonuclease Inhibitor"/>
    <property type="match status" value="1"/>
</dbReference>
<reference evidence="1" key="1">
    <citation type="submission" date="2023-03" db="EMBL/GenBank/DDBJ databases">
        <title>Chromosome-scale reference genome and RAD-based genetic map of yellow starthistle (Centaurea solstitialis) reveal putative structural variation and QTLs associated with invader traits.</title>
        <authorList>
            <person name="Reatini B."/>
            <person name="Cang F.A."/>
            <person name="Jiang Q."/>
            <person name="Mckibben M.T.W."/>
            <person name="Barker M.S."/>
            <person name="Rieseberg L.H."/>
            <person name="Dlugosch K.M."/>
        </authorList>
    </citation>
    <scope>NUCLEOTIDE SEQUENCE</scope>
    <source>
        <strain evidence="1">CAN-66</strain>
        <tissue evidence="1">Leaf</tissue>
    </source>
</reference>
<dbReference type="InterPro" id="IPR050715">
    <property type="entry name" value="LRR-SigEffector_domain"/>
</dbReference>
<keyword evidence="2" id="KW-1185">Reference proteome</keyword>
<dbReference type="SUPFAM" id="SSF52047">
    <property type="entry name" value="RNI-like"/>
    <property type="match status" value="1"/>
</dbReference>
<sequence>MGAKLRTFDLALTPNLKRLRLTECSHLVELQAPEDLGLSECLEELTLAGCEVLQDIPNNICKMKRLERFHLGYCVAIEKLPEELGRLECLKELNIEGTSIRHLPQSIFELKGLRIVGIRWLLESFGFTSEIQTSEDKKFCYVEL</sequence>
<protein>
    <submittedName>
        <fullName evidence="1">Uncharacterized protein</fullName>
    </submittedName>
</protein>
<dbReference type="Pfam" id="PF00560">
    <property type="entry name" value="LRR_1"/>
    <property type="match status" value="1"/>
</dbReference>
<dbReference type="PANTHER" id="PTHR45752">
    <property type="entry name" value="LEUCINE-RICH REPEAT-CONTAINING"/>
    <property type="match status" value="1"/>
</dbReference>
<comment type="caution">
    <text evidence="1">The sequence shown here is derived from an EMBL/GenBank/DDBJ whole genome shotgun (WGS) entry which is preliminary data.</text>
</comment>
<dbReference type="AlphaFoldDB" id="A0AA38THM2"/>
<proteinExistence type="predicted"/>
<gene>
    <name evidence="1" type="ORF">OSB04_015622</name>
</gene>
<name>A0AA38THM2_9ASTR</name>
<evidence type="ECO:0000313" key="1">
    <source>
        <dbReference type="EMBL" id="KAJ9551577.1"/>
    </source>
</evidence>
<dbReference type="EMBL" id="JARYMX010000004">
    <property type="protein sequence ID" value="KAJ9551577.1"/>
    <property type="molecule type" value="Genomic_DNA"/>
</dbReference>
<dbReference type="InterPro" id="IPR032675">
    <property type="entry name" value="LRR_dom_sf"/>
</dbReference>
<organism evidence="1 2">
    <name type="scientific">Centaurea solstitialis</name>
    <name type="common">yellow star-thistle</name>
    <dbReference type="NCBI Taxonomy" id="347529"/>
    <lineage>
        <taxon>Eukaryota</taxon>
        <taxon>Viridiplantae</taxon>
        <taxon>Streptophyta</taxon>
        <taxon>Embryophyta</taxon>
        <taxon>Tracheophyta</taxon>
        <taxon>Spermatophyta</taxon>
        <taxon>Magnoliopsida</taxon>
        <taxon>eudicotyledons</taxon>
        <taxon>Gunneridae</taxon>
        <taxon>Pentapetalae</taxon>
        <taxon>asterids</taxon>
        <taxon>campanulids</taxon>
        <taxon>Asterales</taxon>
        <taxon>Asteraceae</taxon>
        <taxon>Carduoideae</taxon>
        <taxon>Cardueae</taxon>
        <taxon>Centaureinae</taxon>
        <taxon>Centaurea</taxon>
    </lineage>
</organism>
<evidence type="ECO:0000313" key="2">
    <source>
        <dbReference type="Proteomes" id="UP001172457"/>
    </source>
</evidence>
<dbReference type="PANTHER" id="PTHR45752:SF195">
    <property type="entry name" value="LEUCINE-RICH REPEAT (LRR) FAMILY PROTEIN-RELATED"/>
    <property type="match status" value="1"/>
</dbReference>
<accession>A0AA38THM2</accession>
<dbReference type="Proteomes" id="UP001172457">
    <property type="component" value="Chromosome 4"/>
</dbReference>